<evidence type="ECO:0008006" key="5">
    <source>
        <dbReference type="Google" id="ProtNLM"/>
    </source>
</evidence>
<reference evidence="3" key="2">
    <citation type="submission" date="2020-11" db="EMBL/GenBank/DDBJ databases">
        <authorList>
            <person name="Cecchin M."/>
            <person name="Marcolungo L."/>
            <person name="Rossato M."/>
            <person name="Girolomoni L."/>
            <person name="Cosentino E."/>
            <person name="Cuine S."/>
            <person name="Li-Beisson Y."/>
            <person name="Delledonne M."/>
            <person name="Ballottari M."/>
        </authorList>
    </citation>
    <scope>NUCLEOTIDE SEQUENCE</scope>
    <source>
        <strain evidence="3">211/11P</strain>
        <tissue evidence="3">Whole cell</tissue>
    </source>
</reference>
<dbReference type="EMBL" id="SIDB01000001">
    <property type="protein sequence ID" value="KAI3437943.1"/>
    <property type="molecule type" value="Genomic_DNA"/>
</dbReference>
<accession>A0A9D4TY65</accession>
<evidence type="ECO:0000256" key="2">
    <source>
        <dbReference type="PIRSR" id="PIRSR613078-2"/>
    </source>
</evidence>
<dbReference type="PANTHER" id="PTHR47927">
    <property type="entry name" value="PUTATIVE-RELATED"/>
    <property type="match status" value="1"/>
</dbReference>
<feature type="binding site" evidence="2">
    <location>
        <begin position="8"/>
        <end position="15"/>
    </location>
    <ligand>
        <name>substrate</name>
    </ligand>
</feature>
<sequence length="231" mass="25444">MLKVLLVRHAQCEMNLHITERIGGRTNHSPLTELGEQQARAVASHLRTTFHHDAKPAKDVRFFSSTAVRAVETAKAVMAALEVEDGLVQSEQLLELEQGEFEGAVRRECFPPELIASFAADPWGVAYNFAPPRGESQRQVEVRMLAFLQQQVLPQLLPHQQAVVVGHGMAFKCLLRGLLGSVPTMTRNIALGNTSVTEIGFVPGKGSNASSGEWHILRVNDRSHLPDDLRS</sequence>
<proteinExistence type="predicted"/>
<dbReference type="Proteomes" id="UP001055712">
    <property type="component" value="Unassembled WGS sequence"/>
</dbReference>
<dbReference type="InterPro" id="IPR029033">
    <property type="entry name" value="His_PPase_superfam"/>
</dbReference>
<name>A0A9D4TY65_CHLVU</name>
<dbReference type="CDD" id="cd07067">
    <property type="entry name" value="HP_PGM_like"/>
    <property type="match status" value="1"/>
</dbReference>
<dbReference type="Pfam" id="PF00300">
    <property type="entry name" value="His_Phos_1"/>
    <property type="match status" value="1"/>
</dbReference>
<dbReference type="AlphaFoldDB" id="A0A9D4TY65"/>
<comment type="caution">
    <text evidence="3">The sequence shown here is derived from an EMBL/GenBank/DDBJ whole genome shotgun (WGS) entry which is preliminary data.</text>
</comment>
<dbReference type="InterPro" id="IPR013078">
    <property type="entry name" value="His_Pase_superF_clade-1"/>
</dbReference>
<dbReference type="SMART" id="SM00855">
    <property type="entry name" value="PGAM"/>
    <property type="match status" value="1"/>
</dbReference>
<gene>
    <name evidence="3" type="ORF">D9Q98_000387</name>
</gene>
<feature type="active site" description="Proton donor/acceptor" evidence="1">
    <location>
        <position position="95"/>
    </location>
</feature>
<feature type="binding site" evidence="2">
    <location>
        <position position="69"/>
    </location>
    <ligand>
        <name>substrate</name>
    </ligand>
</feature>
<dbReference type="OrthoDB" id="354304at2759"/>
<organism evidence="3 4">
    <name type="scientific">Chlorella vulgaris</name>
    <name type="common">Green alga</name>
    <dbReference type="NCBI Taxonomy" id="3077"/>
    <lineage>
        <taxon>Eukaryota</taxon>
        <taxon>Viridiplantae</taxon>
        <taxon>Chlorophyta</taxon>
        <taxon>core chlorophytes</taxon>
        <taxon>Trebouxiophyceae</taxon>
        <taxon>Chlorellales</taxon>
        <taxon>Chlorellaceae</taxon>
        <taxon>Chlorella clade</taxon>
        <taxon>Chlorella</taxon>
    </lineage>
</organism>
<evidence type="ECO:0000313" key="4">
    <source>
        <dbReference type="Proteomes" id="UP001055712"/>
    </source>
</evidence>
<dbReference type="Gene3D" id="3.40.50.1240">
    <property type="entry name" value="Phosphoglycerate mutase-like"/>
    <property type="match status" value="1"/>
</dbReference>
<protein>
    <recommendedName>
        <fullName evidence="5">Histidine phosphatase family protein</fullName>
    </recommendedName>
</protein>
<dbReference type="SUPFAM" id="SSF53254">
    <property type="entry name" value="Phosphoglycerate mutase-like"/>
    <property type="match status" value="1"/>
</dbReference>
<evidence type="ECO:0000313" key="3">
    <source>
        <dbReference type="EMBL" id="KAI3437943.1"/>
    </source>
</evidence>
<keyword evidence="4" id="KW-1185">Reference proteome</keyword>
<evidence type="ECO:0000256" key="1">
    <source>
        <dbReference type="PIRSR" id="PIRSR613078-1"/>
    </source>
</evidence>
<dbReference type="PANTHER" id="PTHR47927:SF2">
    <property type="entry name" value="PHOSPHOGLYCERATE MUTASE FAMILY PROTEIN"/>
    <property type="match status" value="1"/>
</dbReference>
<reference evidence="3" key="1">
    <citation type="journal article" date="2019" name="Plant J.">
        <title>Chlorella vulgaris genome assembly and annotation reveals the molecular basis for metabolic acclimation to high light conditions.</title>
        <authorList>
            <person name="Cecchin M."/>
            <person name="Marcolungo L."/>
            <person name="Rossato M."/>
            <person name="Girolomoni L."/>
            <person name="Cosentino E."/>
            <person name="Cuine S."/>
            <person name="Li-Beisson Y."/>
            <person name="Delledonne M."/>
            <person name="Ballottari M."/>
        </authorList>
    </citation>
    <scope>NUCLEOTIDE SEQUENCE</scope>
    <source>
        <strain evidence="3">211/11P</strain>
    </source>
</reference>
<feature type="active site" description="Tele-phosphohistidine intermediate" evidence="1">
    <location>
        <position position="9"/>
    </location>
</feature>